<comment type="caution">
    <text evidence="1">The sequence shown here is derived from an EMBL/GenBank/DDBJ whole genome shotgun (WGS) entry which is preliminary data.</text>
</comment>
<accession>A0AAE3Y334</accession>
<reference evidence="1" key="1">
    <citation type="submission" date="2023-07" db="EMBL/GenBank/DDBJ databases">
        <title>Sorghum-associated microbial communities from plants grown in Nebraska, USA.</title>
        <authorList>
            <person name="Schachtman D."/>
        </authorList>
    </citation>
    <scope>NUCLEOTIDE SEQUENCE</scope>
    <source>
        <strain evidence="1">DS2114</strain>
    </source>
</reference>
<organism evidence="1 2">
    <name type="scientific">Variovorax paradoxus</name>
    <dbReference type="NCBI Taxonomy" id="34073"/>
    <lineage>
        <taxon>Bacteria</taxon>
        <taxon>Pseudomonadati</taxon>
        <taxon>Pseudomonadota</taxon>
        <taxon>Betaproteobacteria</taxon>
        <taxon>Burkholderiales</taxon>
        <taxon>Comamonadaceae</taxon>
        <taxon>Variovorax</taxon>
    </lineage>
</organism>
<name>A0AAE3Y334_VARPD</name>
<sequence>MQQIKRLIYLWRDEGFLRIGGECAFGAFPPAASMPPQAARRAAE</sequence>
<evidence type="ECO:0000313" key="2">
    <source>
        <dbReference type="Proteomes" id="UP001184828"/>
    </source>
</evidence>
<gene>
    <name evidence="1" type="ORF">J2738_004768</name>
</gene>
<evidence type="ECO:0000313" key="1">
    <source>
        <dbReference type="EMBL" id="MDR6428610.1"/>
    </source>
</evidence>
<proteinExistence type="predicted"/>
<protein>
    <submittedName>
        <fullName evidence="1">Uncharacterized protein</fullName>
    </submittedName>
</protein>
<dbReference type="AlphaFoldDB" id="A0AAE3Y334"/>
<dbReference type="RefSeq" id="WP_261380343.1">
    <property type="nucleotide sequence ID" value="NZ_JAUSRU010000005.1"/>
</dbReference>
<dbReference type="EMBL" id="JAVDQZ010000007">
    <property type="protein sequence ID" value="MDR6428610.1"/>
    <property type="molecule type" value="Genomic_DNA"/>
</dbReference>
<dbReference type="Proteomes" id="UP001184828">
    <property type="component" value="Unassembled WGS sequence"/>
</dbReference>